<comment type="similarity">
    <text evidence="1">Belongs to the class-I fumarase family.</text>
</comment>
<dbReference type="InterPro" id="IPR036660">
    <property type="entry name" value="Fe-S_hydroAse_TtdB_cat_sf"/>
</dbReference>
<dbReference type="InterPro" id="IPR004647">
    <property type="entry name" value="Fe-S_hydro-lyase_TtdB-typ_cat"/>
</dbReference>
<reference evidence="4 5" key="1">
    <citation type="submission" date="2016-10" db="EMBL/GenBank/DDBJ databases">
        <authorList>
            <person name="de Groot N.N."/>
        </authorList>
    </citation>
    <scope>NUCLEOTIDE SEQUENCE [LARGE SCALE GENOMIC DNA]</scope>
    <source>
        <strain evidence="4 5">DSM 9990</strain>
    </source>
</reference>
<dbReference type="Proteomes" id="UP000199611">
    <property type="component" value="Unassembled WGS sequence"/>
</dbReference>
<dbReference type="GO" id="GO:0016836">
    <property type="term" value="F:hydro-lyase activity"/>
    <property type="evidence" value="ECO:0007669"/>
    <property type="project" value="InterPro"/>
</dbReference>
<dbReference type="Gene3D" id="3.20.130.10">
    <property type="entry name" value="Fe-S hydro-lyase, tartrate dehydratase beta-type, catalytic domain"/>
    <property type="match status" value="1"/>
</dbReference>
<dbReference type="PANTHER" id="PTHR43351">
    <property type="entry name" value="L(+)-TARTRATE DEHYDRATASE SUBUNIT BETA"/>
    <property type="match status" value="1"/>
</dbReference>
<evidence type="ECO:0000256" key="2">
    <source>
        <dbReference type="ARBA" id="ARBA00023239"/>
    </source>
</evidence>
<protein>
    <submittedName>
        <fullName evidence="4">Fumarate hydratase subunit beta</fullName>
    </submittedName>
</protein>
<sequence length="187" mass="20237">MSELKKIRTPLTVDDVMNLHIGDRVLLSGVIYSARDAAHKRLVELLKKGEPLPFELDGQVIYYMGPSPAPPGRPIGAAGPTTSYRMDPYAPILIEHGLKGMIGKGARSEAVKDAMVRHKAVYFAAIGGAGALMSRSILSAEVIAYPELGPEAIRRLEVMDMPLVVANDAYGGDLYEEGVKRYARSSL</sequence>
<organism evidence="4 5">
    <name type="scientific">Thermodesulforhabdus norvegica</name>
    <dbReference type="NCBI Taxonomy" id="39841"/>
    <lineage>
        <taxon>Bacteria</taxon>
        <taxon>Pseudomonadati</taxon>
        <taxon>Thermodesulfobacteriota</taxon>
        <taxon>Syntrophobacteria</taxon>
        <taxon>Syntrophobacterales</taxon>
        <taxon>Thermodesulforhabdaceae</taxon>
        <taxon>Thermodesulforhabdus</taxon>
    </lineage>
</organism>
<proteinExistence type="inferred from homology"/>
<dbReference type="PANTHER" id="PTHR43351:SF2">
    <property type="entry name" value="L(+)-TARTRATE DEHYDRATASE SUBUNIT BETA-RELATED"/>
    <property type="match status" value="1"/>
</dbReference>
<dbReference type="NCBIfam" id="TIGR00723">
    <property type="entry name" value="ttdB_fumA_fumB"/>
    <property type="match status" value="1"/>
</dbReference>
<accession>A0A1I4U7D2</accession>
<gene>
    <name evidence="4" type="ORF">SAMN05660836_01682</name>
</gene>
<keyword evidence="5" id="KW-1185">Reference proteome</keyword>
<name>A0A1I4U7D2_9BACT</name>
<dbReference type="EMBL" id="FOUU01000005">
    <property type="protein sequence ID" value="SFM84867.1"/>
    <property type="molecule type" value="Genomic_DNA"/>
</dbReference>
<evidence type="ECO:0000256" key="1">
    <source>
        <dbReference type="ARBA" id="ARBA00008876"/>
    </source>
</evidence>
<evidence type="ECO:0000313" key="5">
    <source>
        <dbReference type="Proteomes" id="UP000199611"/>
    </source>
</evidence>
<dbReference type="RefSeq" id="WP_093394973.1">
    <property type="nucleotide sequence ID" value="NZ_FOUU01000005.1"/>
</dbReference>
<keyword evidence="2" id="KW-0456">Lyase</keyword>
<feature type="domain" description="Fe-S hydro-lyase tartrate dehydratase beta-type catalytic" evidence="3">
    <location>
        <begin position="9"/>
        <end position="177"/>
    </location>
</feature>
<dbReference type="AlphaFoldDB" id="A0A1I4U7D2"/>
<evidence type="ECO:0000313" key="4">
    <source>
        <dbReference type="EMBL" id="SFM84867.1"/>
    </source>
</evidence>
<dbReference type="OrthoDB" id="9798978at2"/>
<dbReference type="SUPFAM" id="SSF117457">
    <property type="entry name" value="FumA C-terminal domain-like"/>
    <property type="match status" value="1"/>
</dbReference>
<evidence type="ECO:0000259" key="3">
    <source>
        <dbReference type="Pfam" id="PF05683"/>
    </source>
</evidence>
<dbReference type="STRING" id="39841.SAMN05660836_01682"/>
<dbReference type="NCBIfam" id="NF005310">
    <property type="entry name" value="PRK06842.1"/>
    <property type="match status" value="1"/>
</dbReference>
<dbReference type="Pfam" id="PF05683">
    <property type="entry name" value="Fumerase_C"/>
    <property type="match status" value="1"/>
</dbReference>